<feature type="domain" description="SH3b" evidence="2">
    <location>
        <begin position="29"/>
        <end position="93"/>
    </location>
</feature>
<keyword evidence="4" id="KW-1185">Reference proteome</keyword>
<evidence type="ECO:0000259" key="2">
    <source>
        <dbReference type="PROSITE" id="PS51781"/>
    </source>
</evidence>
<dbReference type="EMBL" id="JAGGJU010000002">
    <property type="protein sequence ID" value="MBP1849471.1"/>
    <property type="molecule type" value="Genomic_DNA"/>
</dbReference>
<feature type="chain" id="PRO_5045406328" evidence="1">
    <location>
        <begin position="30"/>
        <end position="201"/>
    </location>
</feature>
<gene>
    <name evidence="3" type="ORF">J2Z17_000892</name>
</gene>
<sequence>MSFFKTVPRTLFLGLILAIGGLAAGQASAASLAVTVTSLNLRAGPSTQYPVVIALPAHADLTVYGCTAGTTWCDVSWGGNRGWVAASYIQVTYDGRLTVVTPAVAPALGLTVVVFNQAYWNSHYVGRPWYGNWNVYYRPGPYGPPPRGGAVAGCNDRGCAGVAARPGHVATGHCVDGVCTGTSVRRGPAGNVRIRHGSISN</sequence>
<dbReference type="SMART" id="SM00287">
    <property type="entry name" value="SH3b"/>
    <property type="match status" value="1"/>
</dbReference>
<accession>A0ABS4DUW3</accession>
<reference evidence="3 4" key="1">
    <citation type="submission" date="2021-03" db="EMBL/GenBank/DDBJ databases">
        <title>Genomic Encyclopedia of Type Strains, Phase IV (KMG-IV): sequencing the most valuable type-strain genomes for metagenomic binning, comparative biology and taxonomic classification.</title>
        <authorList>
            <person name="Goeker M."/>
        </authorList>
    </citation>
    <scope>NUCLEOTIDE SEQUENCE [LARGE SCALE GENOMIC DNA]</scope>
    <source>
        <strain evidence="3 4">DSM 21600</strain>
    </source>
</reference>
<feature type="signal peptide" evidence="1">
    <location>
        <begin position="1"/>
        <end position="29"/>
    </location>
</feature>
<evidence type="ECO:0000256" key="1">
    <source>
        <dbReference type="SAM" id="SignalP"/>
    </source>
</evidence>
<organism evidence="3 4">
    <name type="scientific">Rhizobium halophytocola</name>
    <dbReference type="NCBI Taxonomy" id="735519"/>
    <lineage>
        <taxon>Bacteria</taxon>
        <taxon>Pseudomonadati</taxon>
        <taxon>Pseudomonadota</taxon>
        <taxon>Alphaproteobacteria</taxon>
        <taxon>Hyphomicrobiales</taxon>
        <taxon>Rhizobiaceae</taxon>
        <taxon>Rhizobium/Agrobacterium group</taxon>
        <taxon>Rhizobium</taxon>
    </lineage>
</organism>
<dbReference type="Gene3D" id="2.30.30.40">
    <property type="entry name" value="SH3 Domains"/>
    <property type="match status" value="1"/>
</dbReference>
<dbReference type="RefSeq" id="WP_209942590.1">
    <property type="nucleotide sequence ID" value="NZ_JAGGJU010000002.1"/>
</dbReference>
<dbReference type="InterPro" id="IPR003646">
    <property type="entry name" value="SH3-like_bac-type"/>
</dbReference>
<evidence type="ECO:0000313" key="3">
    <source>
        <dbReference type="EMBL" id="MBP1849471.1"/>
    </source>
</evidence>
<keyword evidence="1" id="KW-0732">Signal</keyword>
<dbReference type="PROSITE" id="PS51781">
    <property type="entry name" value="SH3B"/>
    <property type="match status" value="1"/>
</dbReference>
<name>A0ABS4DUW3_9HYPH</name>
<evidence type="ECO:0000313" key="4">
    <source>
        <dbReference type="Proteomes" id="UP000759443"/>
    </source>
</evidence>
<dbReference type="Pfam" id="PF08239">
    <property type="entry name" value="SH3_3"/>
    <property type="match status" value="1"/>
</dbReference>
<dbReference type="Proteomes" id="UP000759443">
    <property type="component" value="Unassembled WGS sequence"/>
</dbReference>
<comment type="caution">
    <text evidence="3">The sequence shown here is derived from an EMBL/GenBank/DDBJ whole genome shotgun (WGS) entry which is preliminary data.</text>
</comment>
<proteinExistence type="predicted"/>
<protein>
    <submittedName>
        <fullName evidence="3">Uncharacterized protein YraI</fullName>
    </submittedName>
</protein>